<dbReference type="AlphaFoldDB" id="S2KJK0"/>
<dbReference type="Proteomes" id="UP000014463">
    <property type="component" value="Unassembled WGS sequence"/>
</dbReference>
<dbReference type="PANTHER" id="PTHR33375">
    <property type="entry name" value="CHROMOSOME-PARTITIONING PROTEIN PARB-RELATED"/>
    <property type="match status" value="1"/>
</dbReference>
<dbReference type="GO" id="GO:0007059">
    <property type="term" value="P:chromosome segregation"/>
    <property type="evidence" value="ECO:0007669"/>
    <property type="project" value="TreeGrafter"/>
</dbReference>
<dbReference type="EMBL" id="ASTJ01000040">
    <property type="protein sequence ID" value="EPC00563.1"/>
    <property type="molecule type" value="Genomic_DNA"/>
</dbReference>
<evidence type="ECO:0000313" key="4">
    <source>
        <dbReference type="Proteomes" id="UP000014463"/>
    </source>
</evidence>
<gene>
    <name evidence="3" type="ORF">L861_06395</name>
</gene>
<sequence length="631" mass="71939">MSRLLAKDELTKKLLQPGPRLNTPRVDSLSAPNEEMGMSVTLDRIRPYDRNPRTQRNPKYDEIKESIRQVGLKHPPVISQRPGDDKYIICDGGNTRLQILQELYEETGDRRYFEFWCIFRPWVSEARVLAGHLAENDTRGNLMWVERAVKVLEARSIYEEEIGEELSNSELTRRLAADGYVIDRSLISRMAYTVEHFLPTIPQTLYSGMGKDQVAKLISYREACRLIWERCDQEVMPEDFAEAWHETLAWHDDEGQTVLAWNIVIDRLCGMLVDRTGVHYNIIELVLDNIVTFRKRRWDLEEHEAFLPLDDELTLKRDPDALPPTLYPPLPEEEHRSNPRTPDNDGPGVSSVQSNRATGEQCHDTSEIEADTSMPERESSQQQNNELTRLRKQVAQLQEEESQRADSSNDASTDMLLMPPPMADEEPATEAEPTDMPAGASLDERQARLQGQVLSEWQESPGKRGYRHYLAEQLGVATIDFERAAPLSIPLMSGDTTPPITDIWFIEGTHDSIRALRIQVREFAQAIARWGGFGGSEIVVPVEEGIGFDLIPLEDSPDRRSLLAWQALASLRGELNPEYPTDASLWGELLGTHGDDADCTWNDAILVRYFRLIRLIRRLRAHLHDNTGDEA</sequence>
<reference evidence="3 4" key="1">
    <citation type="journal article" date="2013" name="Genome Announc.">
        <title>Draft genome sequence of the moderately halophilic gammaproteobacterium Halomonas anticariensis FP35.</title>
        <authorList>
            <person name="Tahrioui A."/>
            <person name="Quesada E."/>
            <person name="Llamas I."/>
        </authorList>
    </citation>
    <scope>NUCLEOTIDE SEQUENCE [LARGE SCALE GENOMIC DNA]</scope>
    <source>
        <strain evidence="4">DSM 16096 / CECT 5854 / LMG 22089 / FP35</strain>
    </source>
</reference>
<feature type="region of interest" description="Disordered" evidence="1">
    <location>
        <begin position="15"/>
        <end position="34"/>
    </location>
</feature>
<evidence type="ECO:0000259" key="2">
    <source>
        <dbReference type="SMART" id="SM00470"/>
    </source>
</evidence>
<evidence type="ECO:0000256" key="1">
    <source>
        <dbReference type="SAM" id="MobiDB-lite"/>
    </source>
</evidence>
<feature type="domain" description="ParB-like N-terminal" evidence="2">
    <location>
        <begin position="38"/>
        <end position="137"/>
    </location>
</feature>
<dbReference type="SMART" id="SM00470">
    <property type="entry name" value="ParB"/>
    <property type="match status" value="1"/>
</dbReference>
<dbReference type="OrthoDB" id="7656008at2"/>
<dbReference type="PANTHER" id="PTHR33375:SF1">
    <property type="entry name" value="CHROMOSOME-PARTITIONING PROTEIN PARB-RELATED"/>
    <property type="match status" value="1"/>
</dbReference>
<evidence type="ECO:0000313" key="3">
    <source>
        <dbReference type="EMBL" id="EPC00563.1"/>
    </source>
</evidence>
<feature type="compositionally biased region" description="Acidic residues" evidence="1">
    <location>
        <begin position="423"/>
        <end position="433"/>
    </location>
</feature>
<keyword evidence="4" id="KW-1185">Reference proteome</keyword>
<name>S2KJK0_LITA3</name>
<feature type="region of interest" description="Disordered" evidence="1">
    <location>
        <begin position="315"/>
        <end position="436"/>
    </location>
</feature>
<dbReference type="InterPro" id="IPR022304">
    <property type="entry name" value="ICE_PFGI_1_ParB"/>
</dbReference>
<dbReference type="GO" id="GO:0005694">
    <property type="term" value="C:chromosome"/>
    <property type="evidence" value="ECO:0007669"/>
    <property type="project" value="TreeGrafter"/>
</dbReference>
<comment type="caution">
    <text evidence="3">The sequence shown here is derived from an EMBL/GenBank/DDBJ whole genome shotgun (WGS) entry which is preliminary data.</text>
</comment>
<dbReference type="SUPFAM" id="SSF110849">
    <property type="entry name" value="ParB/Sulfiredoxin"/>
    <property type="match status" value="1"/>
</dbReference>
<dbReference type="InterPro" id="IPR050336">
    <property type="entry name" value="Chromosome_partition/occlusion"/>
</dbReference>
<dbReference type="InterPro" id="IPR036086">
    <property type="entry name" value="ParB/Sulfiredoxin_sf"/>
</dbReference>
<dbReference type="STRING" id="1121939.L861_06395"/>
<accession>S2KJK0</accession>
<feature type="compositionally biased region" description="Pro residues" evidence="1">
    <location>
        <begin position="321"/>
        <end position="330"/>
    </location>
</feature>
<dbReference type="InterPro" id="IPR003115">
    <property type="entry name" value="ParB_N"/>
</dbReference>
<dbReference type="NCBIfam" id="TIGR03764">
    <property type="entry name" value="ICE_PFGI_1_parB"/>
    <property type="match status" value="1"/>
</dbReference>
<organism evidence="3 4">
    <name type="scientific">Litchfieldella anticariensis (strain DSM 16096 / CECT 5854 / CIP 108499 / LMG 22089 / FP35)</name>
    <name type="common">Halomonas anticariensis</name>
    <dbReference type="NCBI Taxonomy" id="1121939"/>
    <lineage>
        <taxon>Bacteria</taxon>
        <taxon>Pseudomonadati</taxon>
        <taxon>Pseudomonadota</taxon>
        <taxon>Gammaproteobacteria</taxon>
        <taxon>Oceanospirillales</taxon>
        <taxon>Halomonadaceae</taxon>
        <taxon>Litchfieldella</taxon>
    </lineage>
</organism>
<dbReference type="PATRIC" id="fig|1121939.11.peg.4044"/>
<dbReference type="Gene3D" id="3.90.1530.10">
    <property type="entry name" value="Conserved hypothetical protein from pyrococcus furiosus pfu- 392566-001, ParB domain"/>
    <property type="match status" value="1"/>
</dbReference>
<proteinExistence type="predicted"/>
<dbReference type="RefSeq" id="WP_016418552.1">
    <property type="nucleotide sequence ID" value="NZ_AUAB01000023.1"/>
</dbReference>
<protein>
    <recommendedName>
        <fullName evidence="2">ParB-like N-terminal domain-containing protein</fullName>
    </recommendedName>
</protein>
<dbReference type="eggNOG" id="COG1475">
    <property type="taxonomic scope" value="Bacteria"/>
</dbReference>